<organism evidence="8 9">
    <name type="scientific">Lysobacter arenosi</name>
    <dbReference type="NCBI Taxonomy" id="2795387"/>
    <lineage>
        <taxon>Bacteria</taxon>
        <taxon>Pseudomonadati</taxon>
        <taxon>Pseudomonadota</taxon>
        <taxon>Gammaproteobacteria</taxon>
        <taxon>Lysobacterales</taxon>
        <taxon>Lysobacteraceae</taxon>
        <taxon>Lysobacter</taxon>
    </lineage>
</organism>
<proteinExistence type="inferred from homology"/>
<evidence type="ECO:0000313" key="8">
    <source>
        <dbReference type="EMBL" id="QSX75127.1"/>
    </source>
</evidence>
<name>A0ABX7RAF5_9GAMM</name>
<protein>
    <recommendedName>
        <fullName evidence="6">PhoH-like protein</fullName>
    </recommendedName>
</protein>
<gene>
    <name evidence="8" type="ORF">HIV01_000680</name>
</gene>
<dbReference type="InterPro" id="IPR003714">
    <property type="entry name" value="PhoH"/>
</dbReference>
<dbReference type="Gene3D" id="3.40.50.300">
    <property type="entry name" value="P-loop containing nucleotide triphosphate hydrolases"/>
    <property type="match status" value="1"/>
</dbReference>
<dbReference type="RefSeq" id="WP_200604380.1">
    <property type="nucleotide sequence ID" value="NZ_CP071517.1"/>
</dbReference>
<accession>A0ABX7RAF5</accession>
<dbReference type="EMBL" id="CP071517">
    <property type="protein sequence ID" value="QSX75127.1"/>
    <property type="molecule type" value="Genomic_DNA"/>
</dbReference>
<evidence type="ECO:0000256" key="1">
    <source>
        <dbReference type="ARBA" id="ARBA00004496"/>
    </source>
</evidence>
<dbReference type="PANTHER" id="PTHR30473">
    <property type="entry name" value="PROTEIN PHOH"/>
    <property type="match status" value="1"/>
</dbReference>
<evidence type="ECO:0000256" key="4">
    <source>
        <dbReference type="ARBA" id="ARBA00022741"/>
    </source>
</evidence>
<evidence type="ECO:0000256" key="5">
    <source>
        <dbReference type="ARBA" id="ARBA00022840"/>
    </source>
</evidence>
<feature type="domain" description="PhoH-like protein" evidence="7">
    <location>
        <begin position="112"/>
        <end position="315"/>
    </location>
</feature>
<keyword evidence="5" id="KW-0067">ATP-binding</keyword>
<dbReference type="PANTHER" id="PTHR30473:SF1">
    <property type="entry name" value="PHOH-LIKE PROTEIN"/>
    <property type="match status" value="1"/>
</dbReference>
<comment type="subcellular location">
    <subcellularLocation>
        <location evidence="1">Cytoplasm</location>
    </subcellularLocation>
</comment>
<keyword evidence="3" id="KW-0963">Cytoplasm</keyword>
<dbReference type="InterPro" id="IPR027417">
    <property type="entry name" value="P-loop_NTPase"/>
</dbReference>
<keyword evidence="9" id="KW-1185">Reference proteome</keyword>
<evidence type="ECO:0000259" key="7">
    <source>
        <dbReference type="Pfam" id="PF02562"/>
    </source>
</evidence>
<dbReference type="InterPro" id="IPR051451">
    <property type="entry name" value="PhoH2-like"/>
</dbReference>
<dbReference type="Pfam" id="PF02562">
    <property type="entry name" value="PhoH"/>
    <property type="match status" value="1"/>
</dbReference>
<comment type="similarity">
    <text evidence="2">Belongs to the PhoH family.</text>
</comment>
<dbReference type="SUPFAM" id="SSF52540">
    <property type="entry name" value="P-loop containing nucleoside triphosphate hydrolases"/>
    <property type="match status" value="1"/>
</dbReference>
<evidence type="ECO:0000256" key="2">
    <source>
        <dbReference type="ARBA" id="ARBA00010393"/>
    </source>
</evidence>
<evidence type="ECO:0000256" key="3">
    <source>
        <dbReference type="ARBA" id="ARBA00022490"/>
    </source>
</evidence>
<dbReference type="Proteomes" id="UP000663400">
    <property type="component" value="Chromosome"/>
</dbReference>
<keyword evidence="4" id="KW-0547">Nucleotide-binding</keyword>
<evidence type="ECO:0000256" key="6">
    <source>
        <dbReference type="ARBA" id="ARBA00039970"/>
    </source>
</evidence>
<reference evidence="8 9" key="1">
    <citation type="submission" date="2021-02" db="EMBL/GenBank/DDBJ databases">
        <title>Lysobacter arenosi sp. nov., isolated from soil of gangwondo yeongwol, south Korea.</title>
        <authorList>
            <person name="Kim K.R."/>
            <person name="Kim K.H."/>
            <person name="Jeon C.O."/>
        </authorList>
    </citation>
    <scope>NUCLEOTIDE SEQUENCE [LARGE SCALE GENOMIC DNA]</scope>
    <source>
        <strain evidence="8 9">R7</strain>
    </source>
</reference>
<sequence>MSSRTTSEFALEPAEAERLANLTGPFDGHLRMIELRLGVEIANRGNVFRVVGPPLAVNQAERLLRDLWRDAADETLTEPAIHLRLTEIDADGVANDDVEPQEVSIRVKRGTIRGRGANQAKYLHAIATHDINFGIGPAGTGKTFLAVASAVEALNEARVQRLILVRPAVEAGEKLGFLPGDLTQKVDPYLRPLYDALYEMLGVEKVVKLLEKNVIEIAPLAYMRGRTLNDAYVILDEAQNTSIEQMKMFLTRIGYGSTAVVTGDLTQIDLPKHQKSGLRDALDVLRGVNGISFTFFESRDVVRHPLVARIVNAYDARDARDADAGDARPGPPK</sequence>
<evidence type="ECO:0000313" key="9">
    <source>
        <dbReference type="Proteomes" id="UP000663400"/>
    </source>
</evidence>